<keyword evidence="8" id="KW-0749">Sporulation</keyword>
<feature type="domain" description="PAC" evidence="13">
    <location>
        <begin position="275"/>
        <end position="326"/>
    </location>
</feature>
<dbReference type="PANTHER" id="PTHR43065">
    <property type="entry name" value="SENSOR HISTIDINE KINASE"/>
    <property type="match status" value="1"/>
</dbReference>
<evidence type="ECO:0000256" key="6">
    <source>
        <dbReference type="ARBA" id="ARBA00022777"/>
    </source>
</evidence>
<keyword evidence="10" id="KW-0812">Transmembrane</keyword>
<dbReference type="SMART" id="SM00388">
    <property type="entry name" value="HisKA"/>
    <property type="match status" value="1"/>
</dbReference>
<dbReference type="SMART" id="SM00091">
    <property type="entry name" value="PAS"/>
    <property type="match status" value="2"/>
</dbReference>
<dbReference type="InterPro" id="IPR003661">
    <property type="entry name" value="HisK_dim/P_dom"/>
</dbReference>
<dbReference type="CDD" id="cd00082">
    <property type="entry name" value="HisKA"/>
    <property type="match status" value="1"/>
</dbReference>
<dbReference type="PRINTS" id="PR00344">
    <property type="entry name" value="BCTRLSENSOR"/>
</dbReference>
<dbReference type="Gene3D" id="1.10.287.130">
    <property type="match status" value="1"/>
</dbReference>
<dbReference type="RefSeq" id="WP_250097813.1">
    <property type="nucleotide sequence ID" value="NZ_JAKRYL010000021.1"/>
</dbReference>
<feature type="transmembrane region" description="Helical" evidence="10">
    <location>
        <begin position="7"/>
        <end position="26"/>
    </location>
</feature>
<comment type="caution">
    <text evidence="14">The sequence shown here is derived from an EMBL/GenBank/DDBJ whole genome shotgun (WGS) entry which is preliminary data.</text>
</comment>
<keyword evidence="9" id="KW-0902">Two-component regulatory system</keyword>
<dbReference type="GO" id="GO:0030435">
    <property type="term" value="P:sporulation resulting in formation of a cellular spore"/>
    <property type="evidence" value="ECO:0007669"/>
    <property type="project" value="UniProtKB-KW"/>
</dbReference>
<evidence type="ECO:0000256" key="8">
    <source>
        <dbReference type="ARBA" id="ARBA00022969"/>
    </source>
</evidence>
<dbReference type="CDD" id="cd00075">
    <property type="entry name" value="HATPase"/>
    <property type="match status" value="1"/>
</dbReference>
<dbReference type="Pfam" id="PF02518">
    <property type="entry name" value="HATPase_c"/>
    <property type="match status" value="1"/>
</dbReference>
<keyword evidence="7" id="KW-0067">ATP-binding</keyword>
<dbReference type="Gene3D" id="3.30.565.10">
    <property type="entry name" value="Histidine kinase-like ATPase, C-terminal domain"/>
    <property type="match status" value="1"/>
</dbReference>
<dbReference type="PROSITE" id="PS50113">
    <property type="entry name" value="PAC"/>
    <property type="match status" value="2"/>
</dbReference>
<sequence length="542" mass="62423">MHKKRKVLLYITLGIIWILVTDYIVAQLNSDLQVYILIQQIKGFIFVILSGFFIYYAFVKKAETQAVQAEKEKLEILINSMVDFVNFKDGQGRWTQANDFALKLFQIEHVDYVGKKDSELAEYSEFYREAFYYCEASDEEAWKIGKVSRCIEKIPSPDGTTKTFDTIKVPIFNKDGSRKELVVMGRNITDQVKVEKKLEKSRQNYKSLVEFNPGLVFILNRQANVLELNPQFNAMTGYDSKDFQGKSILPLIEKKSKREVIRAFNQILKEQISWVNQEITVTHKDGSQRIFRCTAVPTMYNDEVFGAIGYAIDVTKEKETEERLRKTEKLSVVGELAASVAHEIRNPLTSIKGFIQFMKSNDNNNQSYYTIILDELERINQISSELLALGKPREVQFDKCDINQIFASVMWLLESQANLYNVKIEYNRDNTLDRIECEPNQLKQLFINIIKNSIEADSKNINIHVGEVKDKLQIIIHDDGNGIDEDRMERLGEPFYSSKEKGTGLGLAVSYRIIQAHHGRIHFDSKLNKGTTVTITLPTTHQ</sequence>
<evidence type="ECO:0000256" key="2">
    <source>
        <dbReference type="ARBA" id="ARBA00012438"/>
    </source>
</evidence>
<proteinExistence type="predicted"/>
<dbReference type="EC" id="2.7.13.3" evidence="2"/>
<evidence type="ECO:0000256" key="5">
    <source>
        <dbReference type="ARBA" id="ARBA00022741"/>
    </source>
</evidence>
<keyword evidence="10" id="KW-0472">Membrane</keyword>
<evidence type="ECO:0000256" key="1">
    <source>
        <dbReference type="ARBA" id="ARBA00000085"/>
    </source>
</evidence>
<comment type="catalytic activity">
    <reaction evidence="1">
        <text>ATP + protein L-histidine = ADP + protein N-phospho-L-histidine.</text>
        <dbReference type="EC" id="2.7.13.3"/>
    </reaction>
</comment>
<dbReference type="InterPro" id="IPR013767">
    <property type="entry name" value="PAS_fold"/>
</dbReference>
<protein>
    <recommendedName>
        <fullName evidence="2">histidine kinase</fullName>
        <ecNumber evidence="2">2.7.13.3</ecNumber>
    </recommendedName>
</protein>
<feature type="domain" description="Histidine kinase" evidence="11">
    <location>
        <begin position="339"/>
        <end position="541"/>
    </location>
</feature>
<dbReference type="GO" id="GO:0006355">
    <property type="term" value="P:regulation of DNA-templated transcription"/>
    <property type="evidence" value="ECO:0007669"/>
    <property type="project" value="InterPro"/>
</dbReference>
<evidence type="ECO:0000313" key="15">
    <source>
        <dbReference type="Proteomes" id="UP001139150"/>
    </source>
</evidence>
<dbReference type="FunFam" id="1.10.287.130:FF:000040">
    <property type="entry name" value="PAS domain-containing sensor histidine kinase"/>
    <property type="match status" value="1"/>
</dbReference>
<dbReference type="SUPFAM" id="SSF55785">
    <property type="entry name" value="PYP-like sensor domain (PAS domain)"/>
    <property type="match status" value="2"/>
</dbReference>
<dbReference type="PANTHER" id="PTHR43065:SF34">
    <property type="entry name" value="SPORULATION KINASE A"/>
    <property type="match status" value="1"/>
</dbReference>
<dbReference type="SUPFAM" id="SSF47384">
    <property type="entry name" value="Homodimeric domain of signal transducing histidine kinase"/>
    <property type="match status" value="1"/>
</dbReference>
<keyword evidence="3" id="KW-0597">Phosphoprotein</keyword>
<evidence type="ECO:0000259" key="13">
    <source>
        <dbReference type="PROSITE" id="PS50113"/>
    </source>
</evidence>
<keyword evidence="5" id="KW-0547">Nucleotide-binding</keyword>
<feature type="domain" description="PAS" evidence="12">
    <location>
        <begin position="201"/>
        <end position="271"/>
    </location>
</feature>
<dbReference type="InterPro" id="IPR003594">
    <property type="entry name" value="HATPase_dom"/>
</dbReference>
<dbReference type="SMART" id="SM00387">
    <property type="entry name" value="HATPase_c"/>
    <property type="match status" value="1"/>
</dbReference>
<dbReference type="InterPro" id="IPR000014">
    <property type="entry name" value="PAS"/>
</dbReference>
<dbReference type="PROSITE" id="PS50109">
    <property type="entry name" value="HIS_KIN"/>
    <property type="match status" value="1"/>
</dbReference>
<feature type="transmembrane region" description="Helical" evidence="10">
    <location>
        <begin position="32"/>
        <end position="58"/>
    </location>
</feature>
<dbReference type="GO" id="GO:0005524">
    <property type="term" value="F:ATP binding"/>
    <property type="evidence" value="ECO:0007669"/>
    <property type="project" value="UniProtKB-KW"/>
</dbReference>
<dbReference type="SUPFAM" id="SSF55874">
    <property type="entry name" value="ATPase domain of HSP90 chaperone/DNA topoisomerase II/histidine kinase"/>
    <property type="match status" value="1"/>
</dbReference>
<dbReference type="AlphaFoldDB" id="A0A9X2I8L3"/>
<feature type="domain" description="PAC" evidence="13">
    <location>
        <begin position="145"/>
        <end position="200"/>
    </location>
</feature>
<dbReference type="CDD" id="cd00130">
    <property type="entry name" value="PAS"/>
    <property type="match status" value="1"/>
</dbReference>
<dbReference type="InterPro" id="IPR036890">
    <property type="entry name" value="HATPase_C_sf"/>
</dbReference>
<evidence type="ECO:0000256" key="4">
    <source>
        <dbReference type="ARBA" id="ARBA00022679"/>
    </source>
</evidence>
<reference evidence="14" key="1">
    <citation type="submission" date="2022-02" db="EMBL/GenBank/DDBJ databases">
        <title>Halalkalibacter sp. nov. isolated from Lonar Lake, India.</title>
        <authorList>
            <person name="Joshi A."/>
            <person name="Thite S."/>
            <person name="Lodha T."/>
        </authorList>
    </citation>
    <scope>NUCLEOTIDE SEQUENCE</scope>
    <source>
        <strain evidence="14">MEB205</strain>
    </source>
</reference>
<dbReference type="Gene3D" id="3.30.450.20">
    <property type="entry name" value="PAS domain"/>
    <property type="match status" value="2"/>
</dbReference>
<keyword evidence="4" id="KW-0808">Transferase</keyword>
<accession>A0A9X2I8L3</accession>
<evidence type="ECO:0000256" key="7">
    <source>
        <dbReference type="ARBA" id="ARBA00022840"/>
    </source>
</evidence>
<dbReference type="NCBIfam" id="TIGR00229">
    <property type="entry name" value="sensory_box"/>
    <property type="match status" value="1"/>
</dbReference>
<evidence type="ECO:0000256" key="10">
    <source>
        <dbReference type="SAM" id="Phobius"/>
    </source>
</evidence>
<organism evidence="14 15">
    <name type="scientific">Halalkalibacter alkaliphilus</name>
    <dbReference type="NCBI Taxonomy" id="2917993"/>
    <lineage>
        <taxon>Bacteria</taxon>
        <taxon>Bacillati</taxon>
        <taxon>Bacillota</taxon>
        <taxon>Bacilli</taxon>
        <taxon>Bacillales</taxon>
        <taxon>Bacillaceae</taxon>
        <taxon>Halalkalibacter</taxon>
    </lineage>
</organism>
<keyword evidence="6" id="KW-0418">Kinase</keyword>
<name>A0A9X2I8L3_9BACI</name>
<dbReference type="Proteomes" id="UP001139150">
    <property type="component" value="Unassembled WGS sequence"/>
</dbReference>
<dbReference type="InterPro" id="IPR035965">
    <property type="entry name" value="PAS-like_dom_sf"/>
</dbReference>
<evidence type="ECO:0000259" key="11">
    <source>
        <dbReference type="PROSITE" id="PS50109"/>
    </source>
</evidence>
<dbReference type="InterPro" id="IPR005467">
    <property type="entry name" value="His_kinase_dom"/>
</dbReference>
<keyword evidence="10" id="KW-1133">Transmembrane helix</keyword>
<evidence type="ECO:0000259" key="12">
    <source>
        <dbReference type="PROSITE" id="PS50112"/>
    </source>
</evidence>
<dbReference type="Pfam" id="PF00512">
    <property type="entry name" value="HisKA"/>
    <property type="match status" value="1"/>
</dbReference>
<keyword evidence="15" id="KW-1185">Reference proteome</keyword>
<dbReference type="Pfam" id="PF00989">
    <property type="entry name" value="PAS"/>
    <property type="match status" value="2"/>
</dbReference>
<gene>
    <name evidence="14" type="ORF">MF646_17565</name>
</gene>
<evidence type="ECO:0000256" key="3">
    <source>
        <dbReference type="ARBA" id="ARBA00022553"/>
    </source>
</evidence>
<dbReference type="InterPro" id="IPR004358">
    <property type="entry name" value="Sig_transdc_His_kin-like_C"/>
</dbReference>
<dbReference type="InterPro" id="IPR036097">
    <property type="entry name" value="HisK_dim/P_sf"/>
</dbReference>
<dbReference type="InterPro" id="IPR000700">
    <property type="entry name" value="PAS-assoc_C"/>
</dbReference>
<evidence type="ECO:0000256" key="9">
    <source>
        <dbReference type="ARBA" id="ARBA00023012"/>
    </source>
</evidence>
<evidence type="ECO:0000313" key="14">
    <source>
        <dbReference type="EMBL" id="MCL7748929.1"/>
    </source>
</evidence>
<dbReference type="GO" id="GO:0000155">
    <property type="term" value="F:phosphorelay sensor kinase activity"/>
    <property type="evidence" value="ECO:0007669"/>
    <property type="project" value="InterPro"/>
</dbReference>
<dbReference type="EMBL" id="JAKRYL010000021">
    <property type="protein sequence ID" value="MCL7748929.1"/>
    <property type="molecule type" value="Genomic_DNA"/>
</dbReference>
<dbReference type="PROSITE" id="PS50112">
    <property type="entry name" value="PAS"/>
    <property type="match status" value="1"/>
</dbReference>